<evidence type="ECO:0000313" key="14">
    <source>
        <dbReference type="Proteomes" id="UP000714275"/>
    </source>
</evidence>
<feature type="domain" description="CSC1/OSCA1-like 7TM region" evidence="9">
    <location>
        <begin position="427"/>
        <end position="700"/>
    </location>
</feature>
<feature type="transmembrane region" description="Helical" evidence="8">
    <location>
        <begin position="473"/>
        <end position="500"/>
    </location>
</feature>
<evidence type="ECO:0000256" key="5">
    <source>
        <dbReference type="ARBA" id="ARBA00022989"/>
    </source>
</evidence>
<feature type="region of interest" description="Disordered" evidence="7">
    <location>
        <begin position="759"/>
        <end position="815"/>
    </location>
</feature>
<evidence type="ECO:0000256" key="7">
    <source>
        <dbReference type="SAM" id="MobiDB-lite"/>
    </source>
</evidence>
<keyword evidence="14" id="KW-1185">Reference proteome</keyword>
<sequence length="887" mass="98122">MSGVDQKTATSATTATFVTALVFNAAVFGIEIGLFTALRPYFKQIYERRTRVLVEKDRVKPLEAGFLTWPIALFKTDYRDVQQVNGPDAYLFVRFLRMMIRVLLPIWFISWIVLMPVTSVNNSSANSTGLDRFIFGNVSRDHQARYGAHIILAYLFTFWIYWNIKREMQHFTTIRQLHLINPAHSRSVQANTILVTGIPARHLSEPELHQLYSHLPGGVKKVWLNRDLKELPSIYDRRLAACGKLESAETSLLSTAAKLRRKALKKANGTGDPSPSADSERNVTLAERLVPRDKRPSHRLPAGFMPFSLPFIGEKVDTIDWCRQEIAAATGLLTKGRQTLADQGLSLPEDANGDGKVDKNDRAKQTYPPLTSAFVTFNQQIAAHLAVNALTHHEPYCMADRYLEVSPPDVIWGNLGLNPYEKRIRMVISYSATAALIIFWSIPVAFVGIISNIKGLCVRESWLAWLCKLPTPVVGIIQGILPPVLLAVLMMLLPIVLRLLGRFEGIPTRTGLELSLMTRFFIFQVVHSFLIVTLSSGIVAALPSLLSNPSSIPSLLATYLPQASTFFLTYILLQGLSGVAGGFLSAVALVLYYVKLFILGSTPRSVYNIKYAQTTVAWGTLFPSITLLVVITFAYSIISPVINGLACFTFFLFYLLYKYLFLYQYTQPPSADTGGLFFPKAIQHVFVGMYVQQLCLCALFFLAQDPNGKPGALPEGVLMIVLIILTAGYHTIINSSFGPLTKALPLSLAHKTFRHPAPSLDLQDVVGGSGSNDRKETVEEIEEGPSPTDKPRASSSNESGVEHAPHSDYDDVFFARGPDGTEDYGFAQPAASRPQPIVWIPDDSLGLGREEVQTNKESGVKATTQNAKMDEHGKVDVTGPSVDFAKF</sequence>
<feature type="transmembrane region" description="Helical" evidence="8">
    <location>
        <begin position="521"/>
        <end position="546"/>
    </location>
</feature>
<dbReference type="Pfam" id="PF02714">
    <property type="entry name" value="RSN1_7TM"/>
    <property type="match status" value="1"/>
</dbReference>
<evidence type="ECO:0000259" key="9">
    <source>
        <dbReference type="Pfam" id="PF02714"/>
    </source>
</evidence>
<evidence type="ECO:0008006" key="15">
    <source>
        <dbReference type="Google" id="ProtNLM"/>
    </source>
</evidence>
<dbReference type="InterPro" id="IPR032880">
    <property type="entry name" value="CSC1/OSCA1-like_N"/>
</dbReference>
<evidence type="ECO:0000256" key="4">
    <source>
        <dbReference type="ARBA" id="ARBA00022692"/>
    </source>
</evidence>
<evidence type="ECO:0000259" key="11">
    <source>
        <dbReference type="Pfam" id="PF13967"/>
    </source>
</evidence>
<dbReference type="Pfam" id="PF14703">
    <property type="entry name" value="PHM7_cyt"/>
    <property type="match status" value="1"/>
</dbReference>
<comment type="caution">
    <text evidence="13">The sequence shown here is derived from an EMBL/GenBank/DDBJ whole genome shotgun (WGS) entry which is preliminary data.</text>
</comment>
<keyword evidence="5 8" id="KW-1133">Transmembrane helix</keyword>
<keyword evidence="3" id="KW-0813">Transport</keyword>
<comment type="subcellular location">
    <subcellularLocation>
        <location evidence="1">Membrane</location>
        <topology evidence="1">Multi-pass membrane protein</topology>
    </subcellularLocation>
</comment>
<feature type="transmembrane region" description="Helical" evidence="8">
    <location>
        <begin position="146"/>
        <end position="164"/>
    </location>
</feature>
<evidence type="ECO:0000313" key="13">
    <source>
        <dbReference type="EMBL" id="KAG1776284.1"/>
    </source>
</evidence>
<dbReference type="EMBL" id="JABBWD010000027">
    <property type="protein sequence ID" value="KAG1776284.1"/>
    <property type="molecule type" value="Genomic_DNA"/>
</dbReference>
<feature type="transmembrane region" description="Helical" evidence="8">
    <location>
        <begin position="716"/>
        <end position="733"/>
    </location>
</feature>
<feature type="domain" description="CSC1/OSCA1-like N-terminal transmembrane" evidence="11">
    <location>
        <begin position="17"/>
        <end position="167"/>
    </location>
</feature>
<feature type="transmembrane region" description="Helical" evidence="8">
    <location>
        <begin position="102"/>
        <end position="120"/>
    </location>
</feature>
<dbReference type="Pfam" id="PF13967">
    <property type="entry name" value="RSN1_TM"/>
    <property type="match status" value="1"/>
</dbReference>
<feature type="domain" description="10TM putative phosphate transporter extracellular tail" evidence="10">
    <location>
        <begin position="807"/>
        <end position="880"/>
    </location>
</feature>
<evidence type="ECO:0000259" key="12">
    <source>
        <dbReference type="Pfam" id="PF14703"/>
    </source>
</evidence>
<evidence type="ECO:0000256" key="6">
    <source>
        <dbReference type="ARBA" id="ARBA00023136"/>
    </source>
</evidence>
<evidence type="ECO:0000259" key="10">
    <source>
        <dbReference type="Pfam" id="PF12621"/>
    </source>
</evidence>
<feature type="transmembrane region" description="Helical" evidence="8">
    <location>
        <begin position="681"/>
        <end position="704"/>
    </location>
</feature>
<dbReference type="PANTHER" id="PTHR13018">
    <property type="entry name" value="PROBABLE MEMBRANE PROTEIN DUF221-RELATED"/>
    <property type="match status" value="1"/>
</dbReference>
<evidence type="ECO:0000256" key="2">
    <source>
        <dbReference type="ARBA" id="ARBA00007779"/>
    </source>
</evidence>
<comment type="similarity">
    <text evidence="2">Belongs to the CSC1 (TC 1.A.17) family.</text>
</comment>
<feature type="compositionally biased region" description="Basic and acidic residues" evidence="7">
    <location>
        <begin position="800"/>
        <end position="809"/>
    </location>
</feature>
<keyword evidence="4 8" id="KW-0812">Transmembrane</keyword>
<protein>
    <recommendedName>
        <fullName evidence="15">DUF221-domain-containing protein</fullName>
    </recommendedName>
</protein>
<dbReference type="Pfam" id="PF12621">
    <property type="entry name" value="PHM7_ext"/>
    <property type="match status" value="1"/>
</dbReference>
<dbReference type="GO" id="GO:0005227">
    <property type="term" value="F:calcium-activated cation channel activity"/>
    <property type="evidence" value="ECO:0007669"/>
    <property type="project" value="InterPro"/>
</dbReference>
<feature type="transmembrane region" description="Helical" evidence="8">
    <location>
        <begin position="566"/>
        <end position="594"/>
    </location>
</feature>
<dbReference type="InterPro" id="IPR027815">
    <property type="entry name" value="CSC1/OSCA1-like_cyt"/>
</dbReference>
<gene>
    <name evidence="13" type="ORF">EV702DRAFT_342399</name>
</gene>
<dbReference type="PANTHER" id="PTHR13018:SF143">
    <property type="entry name" value="CSC1_OSCA1-LIKE 7TM REGION DOMAIN-CONTAINING PROTEIN"/>
    <property type="match status" value="1"/>
</dbReference>
<feature type="transmembrane region" description="Helical" evidence="8">
    <location>
        <begin position="615"/>
        <end position="635"/>
    </location>
</feature>
<feature type="transmembrane region" description="Helical" evidence="8">
    <location>
        <begin position="641"/>
        <end position="660"/>
    </location>
</feature>
<dbReference type="AlphaFoldDB" id="A0A9P6ZT64"/>
<evidence type="ECO:0000256" key="8">
    <source>
        <dbReference type="SAM" id="Phobius"/>
    </source>
</evidence>
<accession>A0A9P6ZT64</accession>
<reference evidence="13" key="1">
    <citation type="journal article" date="2020" name="New Phytol.">
        <title>Comparative genomics reveals dynamic genome evolution in host specialist ectomycorrhizal fungi.</title>
        <authorList>
            <person name="Lofgren L.A."/>
            <person name="Nguyen N.H."/>
            <person name="Vilgalys R."/>
            <person name="Ruytinx J."/>
            <person name="Liao H.L."/>
            <person name="Branco S."/>
            <person name="Kuo A."/>
            <person name="LaButti K."/>
            <person name="Lipzen A."/>
            <person name="Andreopoulos W."/>
            <person name="Pangilinan J."/>
            <person name="Riley R."/>
            <person name="Hundley H."/>
            <person name="Na H."/>
            <person name="Barry K."/>
            <person name="Grigoriev I.V."/>
            <person name="Stajich J.E."/>
            <person name="Kennedy P.G."/>
        </authorList>
    </citation>
    <scope>NUCLEOTIDE SEQUENCE</scope>
    <source>
        <strain evidence="13">DOB743</strain>
    </source>
</reference>
<proteinExistence type="inferred from homology"/>
<feature type="domain" description="CSC1/OSCA1-like cytosolic" evidence="12">
    <location>
        <begin position="191"/>
        <end position="340"/>
    </location>
</feature>
<name>A0A9P6ZT64_9AGAM</name>
<dbReference type="InterPro" id="IPR022257">
    <property type="entry name" value="PHM7_ext"/>
</dbReference>
<evidence type="ECO:0000256" key="3">
    <source>
        <dbReference type="ARBA" id="ARBA00022448"/>
    </source>
</evidence>
<feature type="transmembrane region" description="Helical" evidence="8">
    <location>
        <begin position="427"/>
        <end position="453"/>
    </location>
</feature>
<feature type="transmembrane region" description="Helical" evidence="8">
    <location>
        <begin position="20"/>
        <end position="42"/>
    </location>
</feature>
<dbReference type="Proteomes" id="UP000714275">
    <property type="component" value="Unassembled WGS sequence"/>
</dbReference>
<organism evidence="13 14">
    <name type="scientific">Suillus placidus</name>
    <dbReference type="NCBI Taxonomy" id="48579"/>
    <lineage>
        <taxon>Eukaryota</taxon>
        <taxon>Fungi</taxon>
        <taxon>Dikarya</taxon>
        <taxon>Basidiomycota</taxon>
        <taxon>Agaricomycotina</taxon>
        <taxon>Agaricomycetes</taxon>
        <taxon>Agaricomycetidae</taxon>
        <taxon>Boletales</taxon>
        <taxon>Suillineae</taxon>
        <taxon>Suillaceae</taxon>
        <taxon>Suillus</taxon>
    </lineage>
</organism>
<keyword evidence="6 8" id="KW-0472">Membrane</keyword>
<feature type="region of interest" description="Disordered" evidence="7">
    <location>
        <begin position="264"/>
        <end position="297"/>
    </location>
</feature>
<evidence type="ECO:0000256" key="1">
    <source>
        <dbReference type="ARBA" id="ARBA00004141"/>
    </source>
</evidence>
<dbReference type="OrthoDB" id="1076608at2759"/>
<dbReference type="InterPro" id="IPR003864">
    <property type="entry name" value="CSC1/OSCA1-like_7TM"/>
</dbReference>
<dbReference type="InterPro" id="IPR045122">
    <property type="entry name" value="Csc1-like"/>
</dbReference>
<dbReference type="GO" id="GO:0005886">
    <property type="term" value="C:plasma membrane"/>
    <property type="evidence" value="ECO:0007669"/>
    <property type="project" value="TreeGrafter"/>
</dbReference>